<dbReference type="EMBL" id="CP035492">
    <property type="protein sequence ID" value="QAY67503.1"/>
    <property type="molecule type" value="Genomic_DNA"/>
</dbReference>
<dbReference type="Pfam" id="PF14584">
    <property type="entry name" value="DUF4446"/>
    <property type="match status" value="1"/>
</dbReference>
<keyword evidence="4" id="KW-1185">Reference proteome</keyword>
<name>A0A4P6EZ09_9BACL</name>
<evidence type="ECO:0000313" key="4">
    <source>
        <dbReference type="Proteomes" id="UP000293568"/>
    </source>
</evidence>
<dbReference type="InterPro" id="IPR027981">
    <property type="entry name" value="DUF4446"/>
</dbReference>
<keyword evidence="2" id="KW-0812">Transmembrane</keyword>
<proteinExistence type="predicted"/>
<evidence type="ECO:0000256" key="1">
    <source>
        <dbReference type="SAM" id="Coils"/>
    </source>
</evidence>
<dbReference type="RefSeq" id="WP_129442218.1">
    <property type="nucleotide sequence ID" value="NZ_CP035492.1"/>
</dbReference>
<reference evidence="3 4" key="1">
    <citation type="submission" date="2019-01" db="EMBL/GenBank/DDBJ databases">
        <title>Genome sequencing of strain FW100M-2.</title>
        <authorList>
            <person name="Heo J."/>
            <person name="Kim S.-J."/>
            <person name="Kim J.-S."/>
            <person name="Hong S.-B."/>
            <person name="Kwon S.-W."/>
        </authorList>
    </citation>
    <scope>NUCLEOTIDE SEQUENCE [LARGE SCALE GENOMIC DNA]</scope>
    <source>
        <strain evidence="3 4">FW100M-2</strain>
    </source>
</reference>
<keyword evidence="1" id="KW-0175">Coiled coil</keyword>
<accession>A0A4P6EZ09</accession>
<sequence>MEEWSSNPTVGAAVVIVIGVIIMVLWVSALGRKLKRLRKQYVEVMGSFGVSNMEEVITGLKQTIASQQQVMDRQQQELQALKAQQNEMKGKVSVTRYNAFSEQGNNLSFSIAVLNEQKDGYVLTGIYNRDNTYVYAKPIEKGESVHPLSPEERNAIDQAK</sequence>
<organism evidence="3 4">
    <name type="scientific">Paenibacillus protaetiae</name>
    <dbReference type="NCBI Taxonomy" id="2509456"/>
    <lineage>
        <taxon>Bacteria</taxon>
        <taxon>Bacillati</taxon>
        <taxon>Bacillota</taxon>
        <taxon>Bacilli</taxon>
        <taxon>Bacillales</taxon>
        <taxon>Paenibacillaceae</taxon>
        <taxon>Paenibacillus</taxon>
    </lineage>
</organism>
<protein>
    <submittedName>
        <fullName evidence="3">DUF4446 family protein</fullName>
    </submittedName>
</protein>
<dbReference type="KEGG" id="pprt:ET464_15015"/>
<feature type="transmembrane region" description="Helical" evidence="2">
    <location>
        <begin position="12"/>
        <end position="31"/>
    </location>
</feature>
<evidence type="ECO:0000256" key="2">
    <source>
        <dbReference type="SAM" id="Phobius"/>
    </source>
</evidence>
<dbReference type="Proteomes" id="UP000293568">
    <property type="component" value="Chromosome"/>
</dbReference>
<dbReference type="AlphaFoldDB" id="A0A4P6EZ09"/>
<keyword evidence="2" id="KW-1133">Transmembrane helix</keyword>
<keyword evidence="2" id="KW-0472">Membrane</keyword>
<gene>
    <name evidence="3" type="ORF">ET464_15015</name>
</gene>
<feature type="coiled-coil region" evidence="1">
    <location>
        <begin position="57"/>
        <end position="91"/>
    </location>
</feature>
<evidence type="ECO:0000313" key="3">
    <source>
        <dbReference type="EMBL" id="QAY67503.1"/>
    </source>
</evidence>
<dbReference type="OrthoDB" id="5244042at2"/>